<dbReference type="EMBL" id="JAERRG010000016">
    <property type="protein sequence ID" value="MBL1117105.1"/>
    <property type="molecule type" value="Genomic_DNA"/>
</dbReference>
<comment type="caution">
    <text evidence="2">The sequence shown here is derived from an EMBL/GenBank/DDBJ whole genome shotgun (WGS) entry which is preliminary data.</text>
</comment>
<dbReference type="RefSeq" id="WP_201854965.1">
    <property type="nucleotide sequence ID" value="NZ_JAERRG010000016.1"/>
</dbReference>
<accession>A0ABS1PY88</accession>
<organism evidence="2 3">
    <name type="scientific">Streptomyces endocoffeicus</name>
    <dbReference type="NCBI Taxonomy" id="2898945"/>
    <lineage>
        <taxon>Bacteria</taxon>
        <taxon>Bacillati</taxon>
        <taxon>Actinomycetota</taxon>
        <taxon>Actinomycetes</taxon>
        <taxon>Kitasatosporales</taxon>
        <taxon>Streptomycetaceae</taxon>
        <taxon>Streptomyces</taxon>
    </lineage>
</organism>
<dbReference type="InterPro" id="IPR011009">
    <property type="entry name" value="Kinase-like_dom_sf"/>
</dbReference>
<reference evidence="2 3" key="1">
    <citation type="submission" date="2021-01" db="EMBL/GenBank/DDBJ databases">
        <title>WGS of actinomycetes isolated from Thailand.</title>
        <authorList>
            <person name="Thawai C."/>
        </authorList>
    </citation>
    <scope>NUCLEOTIDE SEQUENCE [LARGE SCALE GENOMIC DNA]</scope>
    <source>
        <strain evidence="2 3">CA3R110</strain>
    </source>
</reference>
<dbReference type="Gene3D" id="3.90.1200.10">
    <property type="match status" value="1"/>
</dbReference>
<dbReference type="InterPro" id="IPR051678">
    <property type="entry name" value="AGP_Transferase"/>
</dbReference>
<evidence type="ECO:0000313" key="3">
    <source>
        <dbReference type="Proteomes" id="UP000621510"/>
    </source>
</evidence>
<evidence type="ECO:0000313" key="2">
    <source>
        <dbReference type="EMBL" id="MBL1117105.1"/>
    </source>
</evidence>
<feature type="domain" description="Aminoglycoside phosphotransferase" evidence="1">
    <location>
        <begin position="47"/>
        <end position="254"/>
    </location>
</feature>
<sequence>MPNDAARDSREGFLSARATRVMTAACHRVGLDSGGAQLIRLGENALFRLTAQQVVVRIARSTEYLPSVRGEVEVSRWLAGEGFPVARTVDELEQPLVVDGHPVTFWHLIEESDRKATYGELGSILRDLHSLSLPDGLGLPPFPVLDRTDRRIEAATGIREDDREFLRKRARELSDQIANLRFESKKGPVHGDAHVQNLMVDRKGQVTLIDLERFSYDHPEWDLMVTATEHHSLGWQTTEQYAEFVGAYGRDLRTWPGFSTLRSVQEFNMTTWLMQNVSESSEIAEEYARRIASLRDDEAPRNWQPG</sequence>
<evidence type="ECO:0000259" key="1">
    <source>
        <dbReference type="Pfam" id="PF01636"/>
    </source>
</evidence>
<keyword evidence="3" id="KW-1185">Reference proteome</keyword>
<dbReference type="Pfam" id="PF01636">
    <property type="entry name" value="APH"/>
    <property type="match status" value="1"/>
</dbReference>
<proteinExistence type="predicted"/>
<dbReference type="PANTHER" id="PTHR21310">
    <property type="entry name" value="AMINOGLYCOSIDE PHOSPHOTRANSFERASE-RELATED-RELATED"/>
    <property type="match status" value="1"/>
</dbReference>
<dbReference type="InterPro" id="IPR002575">
    <property type="entry name" value="Aminoglycoside_PTrfase"/>
</dbReference>
<protein>
    <submittedName>
        <fullName evidence="2">Aminoglycoside phosphotransferase family protein</fullName>
    </submittedName>
</protein>
<dbReference type="PANTHER" id="PTHR21310:SF40">
    <property type="entry name" value="AMINOGLYCOSIDE PHOSPHOTRANSFERASE DOMAIN-CONTAINING PROTEIN-RELATED"/>
    <property type="match status" value="1"/>
</dbReference>
<dbReference type="Proteomes" id="UP000621510">
    <property type="component" value="Unassembled WGS sequence"/>
</dbReference>
<dbReference type="SUPFAM" id="SSF56112">
    <property type="entry name" value="Protein kinase-like (PK-like)"/>
    <property type="match status" value="1"/>
</dbReference>
<gene>
    <name evidence="2" type="ORF">JK364_32680</name>
</gene>
<name>A0ABS1PY88_9ACTN</name>